<comment type="caution">
    <text evidence="3">The sequence shown here is derived from an EMBL/GenBank/DDBJ whole genome shotgun (WGS) entry which is preliminary data.</text>
</comment>
<dbReference type="CDD" id="cd00303">
    <property type="entry name" value="retropepsin_like"/>
    <property type="match status" value="1"/>
</dbReference>
<dbReference type="InterPro" id="IPR043502">
    <property type="entry name" value="DNA/RNA_pol_sf"/>
</dbReference>
<dbReference type="SUPFAM" id="SSF50630">
    <property type="entry name" value="Acid proteases"/>
    <property type="match status" value="1"/>
</dbReference>
<keyword evidence="3" id="KW-0808">Transferase</keyword>
<dbReference type="CDD" id="cd09272">
    <property type="entry name" value="RNase_HI_RT_Ty1"/>
    <property type="match status" value="1"/>
</dbReference>
<accession>A0ABQ5AZ82</accession>
<dbReference type="PANTHER" id="PTHR15503">
    <property type="entry name" value="LDOC1 RELATED"/>
    <property type="match status" value="1"/>
</dbReference>
<dbReference type="InterPro" id="IPR032567">
    <property type="entry name" value="RTL1-rel"/>
</dbReference>
<protein>
    <submittedName>
        <fullName evidence="3">Reverse transcriptase domain-containing protein</fullName>
    </submittedName>
</protein>
<evidence type="ECO:0000259" key="2">
    <source>
        <dbReference type="Pfam" id="PF17921"/>
    </source>
</evidence>
<dbReference type="GO" id="GO:0003964">
    <property type="term" value="F:RNA-directed DNA polymerase activity"/>
    <property type="evidence" value="ECO:0007669"/>
    <property type="project" value="UniProtKB-KW"/>
</dbReference>
<dbReference type="Pfam" id="PF17921">
    <property type="entry name" value="Integrase_H2C2"/>
    <property type="match status" value="1"/>
</dbReference>
<gene>
    <name evidence="3" type="ORF">Tco_0841970</name>
</gene>
<feature type="compositionally biased region" description="Basic and acidic residues" evidence="1">
    <location>
        <begin position="423"/>
        <end position="435"/>
    </location>
</feature>
<keyword evidence="4" id="KW-1185">Reference proteome</keyword>
<feature type="region of interest" description="Disordered" evidence="1">
    <location>
        <begin position="414"/>
        <end position="439"/>
    </location>
</feature>
<dbReference type="SUPFAM" id="SSF56672">
    <property type="entry name" value="DNA/RNA polymerases"/>
    <property type="match status" value="1"/>
</dbReference>
<evidence type="ECO:0000313" key="3">
    <source>
        <dbReference type="EMBL" id="GJT07508.1"/>
    </source>
</evidence>
<evidence type="ECO:0000313" key="4">
    <source>
        <dbReference type="Proteomes" id="UP001151760"/>
    </source>
</evidence>
<dbReference type="EMBL" id="BQNB010012756">
    <property type="protein sequence ID" value="GJT07508.1"/>
    <property type="molecule type" value="Genomic_DNA"/>
</dbReference>
<dbReference type="InterPro" id="IPR041588">
    <property type="entry name" value="Integrase_H2C2"/>
</dbReference>
<dbReference type="Pfam" id="PF08284">
    <property type="entry name" value="RVP_2"/>
    <property type="match status" value="1"/>
</dbReference>
<evidence type="ECO:0000256" key="1">
    <source>
        <dbReference type="SAM" id="MobiDB-lite"/>
    </source>
</evidence>
<feature type="region of interest" description="Disordered" evidence="1">
    <location>
        <begin position="470"/>
        <end position="500"/>
    </location>
</feature>
<organism evidence="3 4">
    <name type="scientific">Tanacetum coccineum</name>
    <dbReference type="NCBI Taxonomy" id="301880"/>
    <lineage>
        <taxon>Eukaryota</taxon>
        <taxon>Viridiplantae</taxon>
        <taxon>Streptophyta</taxon>
        <taxon>Embryophyta</taxon>
        <taxon>Tracheophyta</taxon>
        <taxon>Spermatophyta</taxon>
        <taxon>Magnoliopsida</taxon>
        <taxon>eudicotyledons</taxon>
        <taxon>Gunneridae</taxon>
        <taxon>Pentapetalae</taxon>
        <taxon>asterids</taxon>
        <taxon>campanulids</taxon>
        <taxon>Asterales</taxon>
        <taxon>Asteraceae</taxon>
        <taxon>Asteroideae</taxon>
        <taxon>Anthemideae</taxon>
        <taxon>Anthemidinae</taxon>
        <taxon>Tanacetum</taxon>
    </lineage>
</organism>
<dbReference type="Gene3D" id="1.10.340.70">
    <property type="match status" value="1"/>
</dbReference>
<proteinExistence type="predicted"/>
<dbReference type="Proteomes" id="UP001151760">
    <property type="component" value="Unassembled WGS sequence"/>
</dbReference>
<dbReference type="Gene3D" id="3.10.10.10">
    <property type="entry name" value="HIV Type 1 Reverse Transcriptase, subunit A, domain 1"/>
    <property type="match status" value="1"/>
</dbReference>
<keyword evidence="3" id="KW-0548">Nucleotidyltransferase</keyword>
<sequence>MSMMGEMKFFLGLQVNQFSNGIFINQSKYILDILKRFGMENCDTVPTPMVEQAKLKLDLVGKPVDHTDYRSMIGSLMYLTSSRPDIMFATCMCALVSDKIMAFDSTAYSGDAGCCAQVLWMRTQLTDYGFFYDKVPIYCDSKSAIAISCNPVQHTRTKHIDVRYHFIKDHVEKGTIELYFVGTEFQLADLFTKSLSKRMIVGKYTMTFPEAEEKLESLMGFPSIPMEECSAILIFRGDKELRSYKPKVDGQGVRTVEGKEYGSILGGDCYQEGYGNEGIFKWTERAEKALQNVKNEMGKLPMLVFSKEDGTLMGRFGGRTGDQDGQGGDRGNRMNGGVDEVPDFSVVIAQQLQNPLPTLIAQVGNHASNIQGDVRNVSVNNSLGDCSYKEFLACNSKDYDEKGCKWEWILKKNTKKRGNGGEPSRDGNVKDDNKRSKTGKAFAITNNPDRKEYTGTLQRIARWAQGWLNRAPGQGGNRPNQALAIDGGQGHGNNGNQAHGRASMLGAEEAPQDPNIVTGTLTLNNHYAITLFDSGVDYSFVSTTFIPLLDIEPSNLGFSYEIEIASRQPVEINKVIRGCKLVIEGYTFDIDLIPFEHESFYVIVGMDWLSRHKAEIVFHEKVVRILLPNGKMLIVLRERPEEKVRHLMSAKSKEQKLKDILVIRDFSRVAKSPYRLAPSEIEEFSSQLRELQDKGFIRPNLRSEYHHLRVHKDDIPKTAFRTRYGYFEFTVMPFGLTNAPAVHGLDEPSEKQERAFQTLKDKLSNAPILALPDGPEDFVLKIHKKNYTTHDLELGAVVFALKIWRHYLYEMKSLFSDHDCKIRYHPGKANVVADALRLDEQMERRSDGTLYYLDRIWVPLMGDVRALIMDEAHKSKYLVHPGADKMYYDLRDMYWWPGM</sequence>
<feature type="domain" description="Integrase zinc-binding" evidence="2">
    <location>
        <begin position="864"/>
        <end position="899"/>
    </location>
</feature>
<reference evidence="3" key="1">
    <citation type="journal article" date="2022" name="Int. J. Mol. Sci.">
        <title>Draft Genome of Tanacetum Coccineum: Genomic Comparison of Closely Related Tanacetum-Family Plants.</title>
        <authorList>
            <person name="Yamashiro T."/>
            <person name="Shiraishi A."/>
            <person name="Nakayama K."/>
            <person name="Satake H."/>
        </authorList>
    </citation>
    <scope>NUCLEOTIDE SEQUENCE</scope>
</reference>
<dbReference type="InterPro" id="IPR021109">
    <property type="entry name" value="Peptidase_aspartic_dom_sf"/>
</dbReference>
<dbReference type="PANTHER" id="PTHR15503:SF45">
    <property type="entry name" value="RNA-DIRECTED DNA POLYMERASE HOMOLOG"/>
    <property type="match status" value="1"/>
</dbReference>
<reference evidence="3" key="2">
    <citation type="submission" date="2022-01" db="EMBL/GenBank/DDBJ databases">
        <authorList>
            <person name="Yamashiro T."/>
            <person name="Shiraishi A."/>
            <person name="Satake H."/>
            <person name="Nakayama K."/>
        </authorList>
    </citation>
    <scope>NUCLEOTIDE SEQUENCE</scope>
</reference>
<dbReference type="Gene3D" id="2.40.70.10">
    <property type="entry name" value="Acid Proteases"/>
    <property type="match status" value="1"/>
</dbReference>
<keyword evidence="3" id="KW-0695">RNA-directed DNA polymerase</keyword>
<name>A0ABQ5AZ82_9ASTR</name>